<dbReference type="Proteomes" id="UP000006671">
    <property type="component" value="Unassembled WGS sequence"/>
</dbReference>
<gene>
    <name evidence="3" type="ORF">NAEGRDRAFT_71587</name>
</gene>
<keyword evidence="4" id="KW-1185">Reference proteome</keyword>
<protein>
    <submittedName>
        <fullName evidence="3">Predicted protein</fullName>
    </submittedName>
</protein>
<dbReference type="VEuPathDB" id="AmoebaDB:NAEGRDRAFT_71587"/>
<evidence type="ECO:0000313" key="4">
    <source>
        <dbReference type="Proteomes" id="UP000006671"/>
    </source>
</evidence>
<feature type="chain" id="PRO_5003037844" evidence="2">
    <location>
        <begin position="23"/>
        <end position="448"/>
    </location>
</feature>
<reference evidence="3 4" key="1">
    <citation type="journal article" date="2010" name="Cell">
        <title>The genome of Naegleria gruberi illuminates early eukaryotic versatility.</title>
        <authorList>
            <person name="Fritz-Laylin L.K."/>
            <person name="Prochnik S.E."/>
            <person name="Ginger M.L."/>
            <person name="Dacks J.B."/>
            <person name="Carpenter M.L."/>
            <person name="Field M.C."/>
            <person name="Kuo A."/>
            <person name="Paredez A."/>
            <person name="Chapman J."/>
            <person name="Pham J."/>
            <person name="Shu S."/>
            <person name="Neupane R."/>
            <person name="Cipriano M."/>
            <person name="Mancuso J."/>
            <person name="Tu H."/>
            <person name="Salamov A."/>
            <person name="Lindquist E."/>
            <person name="Shapiro H."/>
            <person name="Lucas S."/>
            <person name="Grigoriev I.V."/>
            <person name="Cande W.Z."/>
            <person name="Fulton C."/>
            <person name="Rokhsar D.S."/>
            <person name="Dawson S.C."/>
        </authorList>
    </citation>
    <scope>NUCLEOTIDE SEQUENCE [LARGE SCALE GENOMIC DNA]</scope>
    <source>
        <strain evidence="3 4">NEG-M</strain>
    </source>
</reference>
<dbReference type="GeneID" id="8854946"/>
<evidence type="ECO:0000313" key="3">
    <source>
        <dbReference type="EMBL" id="EFC40604.1"/>
    </source>
</evidence>
<organism evidence="4">
    <name type="scientific">Naegleria gruberi</name>
    <name type="common">Amoeba</name>
    <dbReference type="NCBI Taxonomy" id="5762"/>
    <lineage>
        <taxon>Eukaryota</taxon>
        <taxon>Discoba</taxon>
        <taxon>Heterolobosea</taxon>
        <taxon>Tetramitia</taxon>
        <taxon>Eutetramitia</taxon>
        <taxon>Vahlkampfiidae</taxon>
        <taxon>Naegleria</taxon>
    </lineage>
</organism>
<sequence length="448" mass="49167">MSRVFSCYSLLLFLVICTLWMAQMSTSLVPVKQPYIIWPDSKTGNAVVYFKNSGPFQTEVLWVGAAAWNDQYQVRNKVAQLVRAGIVPFINSYQFGDNGLRGNYDYAVKFDTEVAKAIGNSFAIINLETEWDVDEVLGIFQSNAGKQCLLDRIQAFRTYAPNAVIVSSPGLWKPASSYSFFAPIDKKLNQRAMLNHIVNSYDSNCARTPYGGFWQYGAKSASSAIELMLSNVNSNFQKIQDAWGDEDYEWIMSDVAVTSCGWGDQNQAQILHEITNNIDCLYASGFRGYVLRNSGPDVNERAMGIQNEGMFKFTSNQYSPVVLGNGLNKMVSFLRGSSKPVCSGASSPSSGGGSSGGSSPSSSDFTIRGDPGINEWWVELYVNPASSVRSITFKCNGLTTTLDKSSWSATQFSKGLSSRCPIGTKAEVTVNGQKYSMVYGIAQPAKKM</sequence>
<dbReference type="AlphaFoldDB" id="D2VRH4"/>
<dbReference type="KEGG" id="ngr:NAEGRDRAFT_71587"/>
<evidence type="ECO:0000256" key="1">
    <source>
        <dbReference type="SAM" id="MobiDB-lite"/>
    </source>
</evidence>
<proteinExistence type="predicted"/>
<dbReference type="EMBL" id="GG738891">
    <property type="protein sequence ID" value="EFC40604.1"/>
    <property type="molecule type" value="Genomic_DNA"/>
</dbReference>
<dbReference type="InParanoid" id="D2VRH4"/>
<dbReference type="RefSeq" id="XP_002673348.1">
    <property type="nucleotide sequence ID" value="XM_002673302.1"/>
</dbReference>
<keyword evidence="2" id="KW-0732">Signal</keyword>
<feature type="signal peptide" evidence="2">
    <location>
        <begin position="1"/>
        <end position="22"/>
    </location>
</feature>
<accession>D2VRH4</accession>
<name>D2VRH4_NAEGR</name>
<feature type="region of interest" description="Disordered" evidence="1">
    <location>
        <begin position="344"/>
        <end position="365"/>
    </location>
</feature>
<evidence type="ECO:0000256" key="2">
    <source>
        <dbReference type="SAM" id="SignalP"/>
    </source>
</evidence>